<dbReference type="InterPro" id="IPR025110">
    <property type="entry name" value="AMP-bd_C"/>
</dbReference>
<keyword evidence="1" id="KW-1133">Transmembrane helix</keyword>
<dbReference type="InterPro" id="IPR045851">
    <property type="entry name" value="AMP-bd_C_sf"/>
</dbReference>
<evidence type="ECO:0000259" key="3">
    <source>
        <dbReference type="Pfam" id="PF13193"/>
    </source>
</evidence>
<dbReference type="GO" id="GO:0016405">
    <property type="term" value="F:CoA-ligase activity"/>
    <property type="evidence" value="ECO:0007669"/>
    <property type="project" value="TreeGrafter"/>
</dbReference>
<keyword evidence="5" id="KW-1185">Reference proteome</keyword>
<evidence type="ECO:0000313" key="4">
    <source>
        <dbReference type="EMBL" id="KIN03485.1"/>
    </source>
</evidence>
<dbReference type="Gene3D" id="3.40.50.12780">
    <property type="entry name" value="N-terminal domain of ligase-like"/>
    <property type="match status" value="1"/>
</dbReference>
<dbReference type="CDD" id="cd05911">
    <property type="entry name" value="Firefly_Luc_like"/>
    <property type="match status" value="1"/>
</dbReference>
<dbReference type="InterPro" id="IPR042099">
    <property type="entry name" value="ANL_N_sf"/>
</dbReference>
<dbReference type="InParanoid" id="A0A0C3HK67"/>
<accession>A0A0C3HK67</accession>
<dbReference type="PANTHER" id="PTHR24096:SF424">
    <property type="entry name" value="ACETYL-COA SYNTHETASE-LIKE PROTEIN-RELATED"/>
    <property type="match status" value="1"/>
</dbReference>
<name>A0A0C3HK67_OIDMZ</name>
<evidence type="ECO:0000313" key="5">
    <source>
        <dbReference type="Proteomes" id="UP000054321"/>
    </source>
</evidence>
<dbReference type="InterPro" id="IPR020845">
    <property type="entry name" value="AMP-binding_CS"/>
</dbReference>
<evidence type="ECO:0000259" key="2">
    <source>
        <dbReference type="Pfam" id="PF00501"/>
    </source>
</evidence>
<sequence>MPYHSRWSVTIPPCTLPTWIFGSPGATLPDTDPIFIDAERPDTYSFSLHAYREWSQRLAVGLQNAGLKHGDRVLVFSENNIFYPIIFMGIIMAGGIFTGTNPTYLQAELAHQLRDSGAKFMFCNENQLKTGLNAADTVGMAHDHVFVFNAQMAAGGTIGNSCKDLASLLAPVYQASMFKWEEFDTIEDNRTVCLNYSSGTTGVPKGVEITHYNYVANCIQFIYQIELDPDEIRKRSRDRQICFLPLYHAMAQTIFLAVRPKRRVPLWIMRKYTLPGLLQNIERFRINDLLLVPSVLVAMAKSQITRTFDLSSVERVMCGAAPLGREACEVFEQLWPAGKINVKQGWGMTEATCSVLAWHPCELSLSFSVGEPSANCEIKLVDSDEAATEIRDHNVPGEIWVRAPNVMKGYWHNPQATAEVLTTDGWLKTGDIGFVDEQGKVYIVDRKKELIKVRGNQVAPAELEAVLIRHPNIVDAAVVGVTINGEEAPRAYIVPWKPMTADDVKEYMKQHVSRIKYLTGGVIFIDAIPKNPSGKIVRKILRDRAKEEIRSVQPRL</sequence>
<protein>
    <recommendedName>
        <fullName evidence="6">4-coumarate-CoA ligase</fullName>
    </recommendedName>
</protein>
<dbReference type="AlphaFoldDB" id="A0A0C3HK67"/>
<reference evidence="4 5" key="1">
    <citation type="submission" date="2014-04" db="EMBL/GenBank/DDBJ databases">
        <authorList>
            <consortium name="DOE Joint Genome Institute"/>
            <person name="Kuo A."/>
            <person name="Martino E."/>
            <person name="Perotto S."/>
            <person name="Kohler A."/>
            <person name="Nagy L.G."/>
            <person name="Floudas D."/>
            <person name="Copeland A."/>
            <person name="Barry K.W."/>
            <person name="Cichocki N."/>
            <person name="Veneault-Fourrey C."/>
            <person name="LaButti K."/>
            <person name="Lindquist E.A."/>
            <person name="Lipzen A."/>
            <person name="Lundell T."/>
            <person name="Morin E."/>
            <person name="Murat C."/>
            <person name="Sun H."/>
            <person name="Tunlid A."/>
            <person name="Henrissat B."/>
            <person name="Grigoriev I.V."/>
            <person name="Hibbett D.S."/>
            <person name="Martin F."/>
            <person name="Nordberg H.P."/>
            <person name="Cantor M.N."/>
            <person name="Hua S.X."/>
        </authorList>
    </citation>
    <scope>NUCLEOTIDE SEQUENCE [LARGE SCALE GENOMIC DNA]</scope>
    <source>
        <strain evidence="4 5">Zn</strain>
    </source>
</reference>
<feature type="domain" description="AMP-binding enzyme C-terminal" evidence="3">
    <location>
        <begin position="462"/>
        <end position="535"/>
    </location>
</feature>
<dbReference type="SUPFAM" id="SSF56801">
    <property type="entry name" value="Acetyl-CoA synthetase-like"/>
    <property type="match status" value="1"/>
</dbReference>
<dbReference type="Proteomes" id="UP000054321">
    <property type="component" value="Unassembled WGS sequence"/>
</dbReference>
<keyword evidence="1" id="KW-0472">Membrane</keyword>
<gene>
    <name evidence="4" type="ORF">OIDMADRAFT_39769</name>
</gene>
<evidence type="ECO:0008006" key="6">
    <source>
        <dbReference type="Google" id="ProtNLM"/>
    </source>
</evidence>
<evidence type="ECO:0000256" key="1">
    <source>
        <dbReference type="SAM" id="Phobius"/>
    </source>
</evidence>
<dbReference type="InterPro" id="IPR000873">
    <property type="entry name" value="AMP-dep_synth/lig_dom"/>
</dbReference>
<dbReference type="Pfam" id="PF13193">
    <property type="entry name" value="AMP-binding_C"/>
    <property type="match status" value="1"/>
</dbReference>
<reference evidence="5" key="2">
    <citation type="submission" date="2015-01" db="EMBL/GenBank/DDBJ databases">
        <title>Evolutionary Origins and Diversification of the Mycorrhizal Mutualists.</title>
        <authorList>
            <consortium name="DOE Joint Genome Institute"/>
            <consortium name="Mycorrhizal Genomics Consortium"/>
            <person name="Kohler A."/>
            <person name="Kuo A."/>
            <person name="Nagy L.G."/>
            <person name="Floudas D."/>
            <person name="Copeland A."/>
            <person name="Barry K.W."/>
            <person name="Cichocki N."/>
            <person name="Veneault-Fourrey C."/>
            <person name="LaButti K."/>
            <person name="Lindquist E.A."/>
            <person name="Lipzen A."/>
            <person name="Lundell T."/>
            <person name="Morin E."/>
            <person name="Murat C."/>
            <person name="Riley R."/>
            <person name="Ohm R."/>
            <person name="Sun H."/>
            <person name="Tunlid A."/>
            <person name="Henrissat B."/>
            <person name="Grigoriev I.V."/>
            <person name="Hibbett D.S."/>
            <person name="Martin F."/>
        </authorList>
    </citation>
    <scope>NUCLEOTIDE SEQUENCE [LARGE SCALE GENOMIC DNA]</scope>
    <source>
        <strain evidence="5">Zn</strain>
    </source>
</reference>
<dbReference type="PANTHER" id="PTHR24096">
    <property type="entry name" value="LONG-CHAIN-FATTY-ACID--COA LIGASE"/>
    <property type="match status" value="1"/>
</dbReference>
<dbReference type="OrthoDB" id="6509636at2759"/>
<feature type="domain" description="AMP-dependent synthetase/ligase" evidence="2">
    <location>
        <begin position="37"/>
        <end position="411"/>
    </location>
</feature>
<dbReference type="STRING" id="913774.A0A0C3HK67"/>
<proteinExistence type="predicted"/>
<dbReference type="EMBL" id="KN832873">
    <property type="protein sequence ID" value="KIN03485.1"/>
    <property type="molecule type" value="Genomic_DNA"/>
</dbReference>
<dbReference type="PROSITE" id="PS00455">
    <property type="entry name" value="AMP_BINDING"/>
    <property type="match status" value="1"/>
</dbReference>
<organism evidence="4 5">
    <name type="scientific">Oidiodendron maius (strain Zn)</name>
    <dbReference type="NCBI Taxonomy" id="913774"/>
    <lineage>
        <taxon>Eukaryota</taxon>
        <taxon>Fungi</taxon>
        <taxon>Dikarya</taxon>
        <taxon>Ascomycota</taxon>
        <taxon>Pezizomycotina</taxon>
        <taxon>Leotiomycetes</taxon>
        <taxon>Leotiomycetes incertae sedis</taxon>
        <taxon>Myxotrichaceae</taxon>
        <taxon>Oidiodendron</taxon>
    </lineage>
</organism>
<dbReference type="HOGENOM" id="CLU_000022_59_2_1"/>
<keyword evidence="1" id="KW-0812">Transmembrane</keyword>
<feature type="transmembrane region" description="Helical" evidence="1">
    <location>
        <begin position="81"/>
        <end position="99"/>
    </location>
</feature>
<dbReference type="Pfam" id="PF00501">
    <property type="entry name" value="AMP-binding"/>
    <property type="match status" value="1"/>
</dbReference>
<dbReference type="Gene3D" id="3.30.300.30">
    <property type="match status" value="1"/>
</dbReference>